<reference evidence="2 4" key="1">
    <citation type="submission" date="2017-09" db="EMBL/GenBank/DDBJ databases">
        <title>FDA dAtabase for Regulatory Grade micrObial Sequences (FDA-ARGOS): Supporting development and validation of Infectious Disease Dx tests.</title>
        <authorList>
            <person name="Minogue T."/>
            <person name="Wolcott M."/>
            <person name="Wasieloski L."/>
            <person name="Aguilar W."/>
            <person name="Moore D."/>
            <person name="Tallon L."/>
            <person name="Sadzewicz L."/>
            <person name="Ott S."/>
            <person name="Zhao X."/>
            <person name="Nagaraj S."/>
            <person name="Vavikolanu K."/>
            <person name="Aluvathingal J."/>
            <person name="Nadendla S."/>
            <person name="Sichtig H."/>
        </authorList>
    </citation>
    <scope>NUCLEOTIDE SEQUENCE [LARGE SCALE GENOMIC DNA]</scope>
    <source>
        <strain evidence="2 4">FDAARGOS_392</strain>
    </source>
</reference>
<evidence type="ECO:0000313" key="5">
    <source>
        <dbReference type="Proteomes" id="UP000251197"/>
    </source>
</evidence>
<protein>
    <submittedName>
        <fullName evidence="2">DUF1378 domain-containing protein</fullName>
    </submittedName>
    <submittedName>
        <fullName evidence="3">Protein of uncharacterized function (DUF1378)</fullName>
    </submittedName>
</protein>
<dbReference type="Pfam" id="PF07125">
    <property type="entry name" value="DUF1378"/>
    <property type="match status" value="1"/>
</dbReference>
<gene>
    <name evidence="2" type="ORF">CO704_10170</name>
    <name evidence="3" type="ORF">NCTC12120_05703</name>
</gene>
<organism evidence="2 4">
    <name type="scientific">Cedecea neteri</name>
    <dbReference type="NCBI Taxonomy" id="158822"/>
    <lineage>
        <taxon>Bacteria</taxon>
        <taxon>Pseudomonadati</taxon>
        <taxon>Pseudomonadota</taxon>
        <taxon>Gammaproteobacteria</taxon>
        <taxon>Enterobacterales</taxon>
        <taxon>Enterobacteriaceae</taxon>
        <taxon>Cedecea</taxon>
    </lineage>
</organism>
<evidence type="ECO:0000256" key="1">
    <source>
        <dbReference type="SAM" id="Phobius"/>
    </source>
</evidence>
<dbReference type="Proteomes" id="UP000217979">
    <property type="component" value="Chromosome"/>
</dbReference>
<keyword evidence="1" id="KW-0472">Membrane</keyword>
<reference evidence="3 5" key="2">
    <citation type="submission" date="2018-06" db="EMBL/GenBank/DDBJ databases">
        <authorList>
            <consortium name="Pathogen Informatics"/>
            <person name="Doyle S."/>
        </authorList>
    </citation>
    <scope>NUCLEOTIDE SEQUENCE [LARGE SCALE GENOMIC DNA]</scope>
    <source>
        <strain evidence="3 5">NCTC12120</strain>
    </source>
</reference>
<evidence type="ECO:0000313" key="4">
    <source>
        <dbReference type="Proteomes" id="UP000217979"/>
    </source>
</evidence>
<dbReference type="EMBL" id="CP023525">
    <property type="protein sequence ID" value="ATF92424.1"/>
    <property type="molecule type" value="Genomic_DNA"/>
</dbReference>
<accession>A0A291DX95</accession>
<dbReference type="Proteomes" id="UP000251197">
    <property type="component" value="Unassembled WGS sequence"/>
</dbReference>
<proteinExistence type="predicted"/>
<evidence type="ECO:0000313" key="3">
    <source>
        <dbReference type="EMBL" id="SQC92506.1"/>
    </source>
</evidence>
<evidence type="ECO:0000313" key="2">
    <source>
        <dbReference type="EMBL" id="ATF92424.1"/>
    </source>
</evidence>
<dbReference type="RefSeq" id="WP_096754005.1">
    <property type="nucleotide sequence ID" value="NZ_CP023525.1"/>
</dbReference>
<name>A0A291DX95_9ENTR</name>
<keyword evidence="1" id="KW-1133">Transmembrane helix</keyword>
<dbReference type="InterPro" id="IPR009808">
    <property type="entry name" value="DUF1378"/>
</dbReference>
<dbReference type="AlphaFoldDB" id="A0A291DX95"/>
<dbReference type="EMBL" id="UAVU01000009">
    <property type="protein sequence ID" value="SQC92506.1"/>
    <property type="molecule type" value="Genomic_DNA"/>
</dbReference>
<feature type="transmembrane region" description="Helical" evidence="1">
    <location>
        <begin position="6"/>
        <end position="25"/>
    </location>
</feature>
<sequence>MSFIQSSLLYFCTGVCVLYLLSGGYKVIRNYIRKKIDDAAATKAAASQPGNTGN</sequence>
<keyword evidence="1" id="KW-0812">Transmembrane</keyword>